<dbReference type="InterPro" id="IPR050067">
    <property type="entry name" value="IPM_dehydratase_rel_enz"/>
</dbReference>
<evidence type="ECO:0000256" key="9">
    <source>
        <dbReference type="ARBA" id="ARBA00022605"/>
    </source>
</evidence>
<evidence type="ECO:0000256" key="7">
    <source>
        <dbReference type="ARBA" id="ARBA00022430"/>
    </source>
</evidence>
<evidence type="ECO:0000256" key="13">
    <source>
        <dbReference type="ARBA" id="ARBA00023239"/>
    </source>
</evidence>
<evidence type="ECO:0000256" key="6">
    <source>
        <dbReference type="ARBA" id="ARBA00011998"/>
    </source>
</evidence>
<comment type="cofactor">
    <cofactor evidence="2">
        <name>[4Fe-4S] cluster</name>
        <dbReference type="ChEBI" id="CHEBI:49883"/>
    </cofactor>
</comment>
<name>A0A6B2QTY3_9BURK</name>
<dbReference type="CDD" id="cd01583">
    <property type="entry name" value="IPMI"/>
    <property type="match status" value="1"/>
</dbReference>
<comment type="catalytic activity">
    <reaction evidence="1">
        <text>(2R,3S)-3-isopropylmalate = (2S)-2-isopropylmalate</text>
        <dbReference type="Rhea" id="RHEA:32287"/>
        <dbReference type="ChEBI" id="CHEBI:1178"/>
        <dbReference type="ChEBI" id="CHEBI:35121"/>
        <dbReference type="EC" id="4.2.1.33"/>
    </reaction>
</comment>
<dbReference type="PROSITE" id="PS00450">
    <property type="entry name" value="ACONITASE_1"/>
    <property type="match status" value="1"/>
</dbReference>
<reference evidence="17" key="1">
    <citation type="submission" date="2020-02" db="EMBL/GenBank/DDBJ databases">
        <authorList>
            <person name="Chen W.-M."/>
        </authorList>
    </citation>
    <scope>NUCLEOTIDE SEQUENCE</scope>
    <source>
        <strain evidence="17">NBD-18</strain>
    </source>
</reference>
<dbReference type="EC" id="4.2.1.33" evidence="6"/>
<sequence>MEDFYNNSSDSESKVSQTTPRPQTLFEKIWARHVVLNREQGPSLIYIDRHIVHDGSVHAFRQLRSKGLTVRKPLQVFGVADHYIPTKSRFARDAGSPEAAEMFQSFDRNMEWAGVRHFSMSDPGQGIVHVVGPEQGISLPGMTIVCTDSHTSTHGALGAIAFGIGQSESAHVMATQTLWQAMPKTFRINVIGDRSIGFSAKDIVLAIIRKIGADGAVGHAIEFAGQVVDDMSVEERLTLCNMAIEAGGRCGIIAPDDKVFEYLKNKPFGPTGSQWDEAVGEWRTLKTDPLAVFDRELDIDISGMMPVVTWGTSPDMSAPIDGCVPDPAIMADPQKRASAIAALDYMGLSAGQPMNSIKINRVFIGSCTNARLSDLREAAKVLKGRRAEVPGIVVPGSTLVKMLAEAEGLDQVFMSAGLEWRESGCSMCVAINGDVAHPGERVASTSNRNFVGRQGPSVRTHLVSPAVAAASALTGYLTNPVEVTLS</sequence>
<keyword evidence="7" id="KW-0432">Leucine biosynthesis</keyword>
<dbReference type="InterPro" id="IPR004430">
    <property type="entry name" value="3-IsopropMal_deHydase_lsu"/>
</dbReference>
<dbReference type="UniPathway" id="UPA00048">
    <property type="reaction ID" value="UER00071"/>
</dbReference>
<evidence type="ECO:0000313" key="17">
    <source>
        <dbReference type="EMBL" id="NDY82176.1"/>
    </source>
</evidence>
<dbReference type="GO" id="GO:0009098">
    <property type="term" value="P:L-leucine biosynthetic process"/>
    <property type="evidence" value="ECO:0007669"/>
    <property type="project" value="UniProtKB-UniPathway"/>
</dbReference>
<accession>A0A6B2QTY3</accession>
<dbReference type="InterPro" id="IPR036008">
    <property type="entry name" value="Aconitase_4Fe-4S_dom"/>
</dbReference>
<gene>
    <name evidence="17" type="primary">leuC</name>
    <name evidence="17" type="ORF">G3I67_02920</name>
</gene>
<evidence type="ECO:0000256" key="5">
    <source>
        <dbReference type="ARBA" id="ARBA00011271"/>
    </source>
</evidence>
<evidence type="ECO:0000256" key="10">
    <source>
        <dbReference type="ARBA" id="ARBA00022723"/>
    </source>
</evidence>
<dbReference type="GO" id="GO:0051539">
    <property type="term" value="F:4 iron, 4 sulfur cluster binding"/>
    <property type="evidence" value="ECO:0007669"/>
    <property type="project" value="UniProtKB-KW"/>
</dbReference>
<feature type="region of interest" description="Disordered" evidence="15">
    <location>
        <begin position="1"/>
        <end position="20"/>
    </location>
</feature>
<dbReference type="PANTHER" id="PTHR43822">
    <property type="entry name" value="HOMOACONITASE, MITOCHONDRIAL-RELATED"/>
    <property type="match status" value="1"/>
</dbReference>
<dbReference type="PANTHER" id="PTHR43822:SF9">
    <property type="entry name" value="3-ISOPROPYLMALATE DEHYDRATASE"/>
    <property type="match status" value="1"/>
</dbReference>
<evidence type="ECO:0000256" key="1">
    <source>
        <dbReference type="ARBA" id="ARBA00000491"/>
    </source>
</evidence>
<proteinExistence type="predicted"/>
<evidence type="ECO:0000256" key="4">
    <source>
        <dbReference type="ARBA" id="ARBA00004729"/>
    </source>
</evidence>
<dbReference type="Gene3D" id="3.30.499.10">
    <property type="entry name" value="Aconitase, domain 3"/>
    <property type="match status" value="2"/>
</dbReference>
<keyword evidence="11" id="KW-0408">Iron</keyword>
<dbReference type="NCBIfam" id="NF004016">
    <property type="entry name" value="PRK05478.1"/>
    <property type="match status" value="1"/>
</dbReference>
<keyword evidence="10" id="KW-0479">Metal-binding</keyword>
<comment type="function">
    <text evidence="3">Catalyzes the isomerization between 2-isopropylmalate and 3-isopropylmalate, via the formation of 2-isopropylmaleate.</text>
</comment>
<dbReference type="InterPro" id="IPR001030">
    <property type="entry name" value="Acoase/IPM_deHydtase_lsu_aba"/>
</dbReference>
<dbReference type="PRINTS" id="PR00415">
    <property type="entry name" value="ACONITASE"/>
</dbReference>
<evidence type="ECO:0000256" key="3">
    <source>
        <dbReference type="ARBA" id="ARBA00002695"/>
    </source>
</evidence>
<dbReference type="AlphaFoldDB" id="A0A6B2QTY3"/>
<feature type="domain" description="Aconitase/3-isopropylmalate dehydratase large subunit alpha/beta/alpha" evidence="16">
    <location>
        <begin position="27"/>
        <end position="475"/>
    </location>
</feature>
<evidence type="ECO:0000256" key="11">
    <source>
        <dbReference type="ARBA" id="ARBA00023004"/>
    </source>
</evidence>
<evidence type="ECO:0000256" key="14">
    <source>
        <dbReference type="ARBA" id="ARBA00023304"/>
    </source>
</evidence>
<evidence type="ECO:0000259" key="16">
    <source>
        <dbReference type="Pfam" id="PF00330"/>
    </source>
</evidence>
<comment type="caution">
    <text evidence="17">The sequence shown here is derived from an EMBL/GenBank/DDBJ whole genome shotgun (WGS) entry which is preliminary data.</text>
</comment>
<dbReference type="InterPro" id="IPR018136">
    <property type="entry name" value="Aconitase_4Fe-4S_BS"/>
</dbReference>
<dbReference type="GO" id="GO:0046872">
    <property type="term" value="F:metal ion binding"/>
    <property type="evidence" value="ECO:0007669"/>
    <property type="project" value="UniProtKB-KW"/>
</dbReference>
<protein>
    <recommendedName>
        <fullName evidence="6">3-isopropylmalate dehydratase</fullName>
        <ecNumber evidence="6">4.2.1.33</ecNumber>
    </recommendedName>
</protein>
<keyword evidence="8" id="KW-0004">4Fe-4S</keyword>
<evidence type="ECO:0000256" key="12">
    <source>
        <dbReference type="ARBA" id="ARBA00023014"/>
    </source>
</evidence>
<comment type="subunit">
    <text evidence="5">Heterodimer of LeuC and LeuD.</text>
</comment>
<keyword evidence="9" id="KW-0028">Amino-acid biosynthesis</keyword>
<evidence type="ECO:0000256" key="2">
    <source>
        <dbReference type="ARBA" id="ARBA00001966"/>
    </source>
</evidence>
<evidence type="ECO:0000256" key="8">
    <source>
        <dbReference type="ARBA" id="ARBA00022485"/>
    </source>
</evidence>
<evidence type="ECO:0000256" key="15">
    <source>
        <dbReference type="SAM" id="MobiDB-lite"/>
    </source>
</evidence>
<dbReference type="Pfam" id="PF00330">
    <property type="entry name" value="Aconitase"/>
    <property type="match status" value="1"/>
</dbReference>
<dbReference type="NCBIfam" id="TIGR00170">
    <property type="entry name" value="leuC"/>
    <property type="match status" value="1"/>
</dbReference>
<keyword evidence="12" id="KW-0411">Iron-sulfur</keyword>
<dbReference type="NCBIfam" id="NF009116">
    <property type="entry name" value="PRK12466.1"/>
    <property type="match status" value="1"/>
</dbReference>
<organism evidence="17">
    <name type="scientific">Sheuella amnicola</name>
    <dbReference type="NCBI Taxonomy" id="2707330"/>
    <lineage>
        <taxon>Bacteria</taxon>
        <taxon>Pseudomonadati</taxon>
        <taxon>Pseudomonadota</taxon>
        <taxon>Betaproteobacteria</taxon>
        <taxon>Burkholderiales</taxon>
        <taxon>Alcaligenaceae</taxon>
        <taxon>Sheuella</taxon>
    </lineage>
</organism>
<dbReference type="PROSITE" id="PS01244">
    <property type="entry name" value="ACONITASE_2"/>
    <property type="match status" value="1"/>
</dbReference>
<dbReference type="SUPFAM" id="SSF53732">
    <property type="entry name" value="Aconitase iron-sulfur domain"/>
    <property type="match status" value="1"/>
</dbReference>
<dbReference type="InterPro" id="IPR033941">
    <property type="entry name" value="IPMI_cat"/>
</dbReference>
<keyword evidence="13 17" id="KW-0456">Lyase</keyword>
<keyword evidence="14" id="KW-0100">Branched-chain amino acid biosynthesis</keyword>
<dbReference type="InterPro" id="IPR015931">
    <property type="entry name" value="Acnase/IPM_dHydase_lsu_aba_1/3"/>
</dbReference>
<comment type="pathway">
    <text evidence="4">Amino-acid biosynthesis; L-leucine biosynthesis; L-leucine from 3-methyl-2-oxobutanoate: step 2/4.</text>
</comment>
<dbReference type="EMBL" id="JAAGRN010000002">
    <property type="protein sequence ID" value="NDY82176.1"/>
    <property type="molecule type" value="Genomic_DNA"/>
</dbReference>
<dbReference type="GO" id="GO:0003861">
    <property type="term" value="F:3-isopropylmalate dehydratase activity"/>
    <property type="evidence" value="ECO:0007669"/>
    <property type="project" value="UniProtKB-EC"/>
</dbReference>